<dbReference type="PROSITE" id="PS00211">
    <property type="entry name" value="ABC_TRANSPORTER_1"/>
    <property type="match status" value="1"/>
</dbReference>
<evidence type="ECO:0000256" key="5">
    <source>
        <dbReference type="SAM" id="MobiDB-lite"/>
    </source>
</evidence>
<evidence type="ECO:0000259" key="6">
    <source>
        <dbReference type="PROSITE" id="PS50893"/>
    </source>
</evidence>
<keyword evidence="4" id="KW-0067">ATP-binding</keyword>
<dbReference type="Proteomes" id="UP000589620">
    <property type="component" value="Unassembled WGS sequence"/>
</dbReference>
<proteinExistence type="inferred from homology"/>
<dbReference type="SUPFAM" id="SSF52540">
    <property type="entry name" value="P-loop containing nucleoside triphosphate hydrolases"/>
    <property type="match status" value="1"/>
</dbReference>
<dbReference type="GO" id="GO:0016887">
    <property type="term" value="F:ATP hydrolysis activity"/>
    <property type="evidence" value="ECO:0007669"/>
    <property type="project" value="InterPro"/>
</dbReference>
<dbReference type="SMART" id="SM00382">
    <property type="entry name" value="AAA"/>
    <property type="match status" value="1"/>
</dbReference>
<feature type="region of interest" description="Disordered" evidence="5">
    <location>
        <begin position="267"/>
        <end position="310"/>
    </location>
</feature>
<dbReference type="InterPro" id="IPR017871">
    <property type="entry name" value="ABC_transporter-like_CS"/>
</dbReference>
<feature type="domain" description="ABC transporter" evidence="6">
    <location>
        <begin position="7"/>
        <end position="263"/>
    </location>
</feature>
<comment type="similarity">
    <text evidence="1">Belongs to the ABC transporter superfamily.</text>
</comment>
<dbReference type="PROSITE" id="PS50893">
    <property type="entry name" value="ABC_TRANSPORTER_2"/>
    <property type="match status" value="1"/>
</dbReference>
<dbReference type="InterPro" id="IPR027417">
    <property type="entry name" value="P-loop_NTPase"/>
</dbReference>
<name>A0A852SY13_9MICO</name>
<evidence type="ECO:0000313" key="7">
    <source>
        <dbReference type="EMBL" id="NYD73464.1"/>
    </source>
</evidence>
<dbReference type="AlphaFoldDB" id="A0A852SY13"/>
<dbReference type="InterPro" id="IPR003439">
    <property type="entry name" value="ABC_transporter-like_ATP-bd"/>
</dbReference>
<dbReference type="EMBL" id="JACCBJ010000001">
    <property type="protein sequence ID" value="NYD73464.1"/>
    <property type="molecule type" value="Genomic_DNA"/>
</dbReference>
<evidence type="ECO:0000256" key="2">
    <source>
        <dbReference type="ARBA" id="ARBA00022448"/>
    </source>
</evidence>
<dbReference type="PANTHER" id="PTHR43776:SF7">
    <property type="entry name" value="D,D-DIPEPTIDE TRANSPORT ATP-BINDING PROTEIN DDPF-RELATED"/>
    <property type="match status" value="1"/>
</dbReference>
<accession>A0A852SY13</accession>
<dbReference type="InterPro" id="IPR050319">
    <property type="entry name" value="ABC_transp_ATP-bind"/>
</dbReference>
<keyword evidence="2" id="KW-0813">Transport</keyword>
<reference evidence="7 8" key="1">
    <citation type="submission" date="2020-07" db="EMBL/GenBank/DDBJ databases">
        <title>Sequencing the genomes of 1000 actinobacteria strains.</title>
        <authorList>
            <person name="Klenk H.-P."/>
        </authorList>
    </citation>
    <scope>NUCLEOTIDE SEQUENCE [LARGE SCALE GENOMIC DNA]</scope>
    <source>
        <strain evidence="7 8">DSM 23871</strain>
    </source>
</reference>
<dbReference type="Pfam" id="PF00005">
    <property type="entry name" value="ABC_tran"/>
    <property type="match status" value="1"/>
</dbReference>
<keyword evidence="8" id="KW-1185">Reference proteome</keyword>
<dbReference type="GO" id="GO:0005524">
    <property type="term" value="F:ATP binding"/>
    <property type="evidence" value="ECO:0007669"/>
    <property type="project" value="UniProtKB-KW"/>
</dbReference>
<evidence type="ECO:0000256" key="4">
    <source>
        <dbReference type="ARBA" id="ARBA00022840"/>
    </source>
</evidence>
<evidence type="ECO:0000313" key="8">
    <source>
        <dbReference type="Proteomes" id="UP000589620"/>
    </source>
</evidence>
<gene>
    <name evidence="7" type="ORF">BJ963_000983</name>
</gene>
<evidence type="ECO:0000256" key="3">
    <source>
        <dbReference type="ARBA" id="ARBA00022741"/>
    </source>
</evidence>
<dbReference type="Gene3D" id="3.40.50.300">
    <property type="entry name" value="P-loop containing nucleotide triphosphate hydrolases"/>
    <property type="match status" value="1"/>
</dbReference>
<evidence type="ECO:0000256" key="1">
    <source>
        <dbReference type="ARBA" id="ARBA00005417"/>
    </source>
</evidence>
<sequence>MSPVPAIVVSDLSVEYPARGPSASCVALRGVSFHLEQGQVLGVLGETGSGKSTLAQVLAGRVLPARASDPGPRISGGEASVLGHPLRKARKRDLAEVTFHVGYLPQEAAATLEPSLSVQDNVTLPIFERDERYPRRTAGARAATMLDTVHLPLSVLNKYPYELSSGQRQRVALARALVLGPSILVADEPTAGIDATVRDAVIDLLGQLRGHPDFSAVVVSHDLAVLRRATDVSLVLQGGRPVGYGPIEEVLADPTHPFVAGLARALKPPAQRAERRPQRGATRRAAVASESAGATEQTGTVDERGGVETR</sequence>
<dbReference type="GO" id="GO:0055085">
    <property type="term" value="P:transmembrane transport"/>
    <property type="evidence" value="ECO:0007669"/>
    <property type="project" value="UniProtKB-ARBA"/>
</dbReference>
<keyword evidence="3" id="KW-0547">Nucleotide-binding</keyword>
<feature type="compositionally biased region" description="Basic and acidic residues" evidence="5">
    <location>
        <begin position="301"/>
        <end position="310"/>
    </location>
</feature>
<dbReference type="RefSeq" id="WP_179455014.1">
    <property type="nucleotide sequence ID" value="NZ_BAAAPX010000001.1"/>
</dbReference>
<dbReference type="InterPro" id="IPR003593">
    <property type="entry name" value="AAA+_ATPase"/>
</dbReference>
<protein>
    <submittedName>
        <fullName evidence="7">ABC-type glutathione transport system ATPase component</fullName>
    </submittedName>
</protein>
<dbReference type="PANTHER" id="PTHR43776">
    <property type="entry name" value="TRANSPORT ATP-BINDING PROTEIN"/>
    <property type="match status" value="1"/>
</dbReference>
<organism evidence="7 8">
    <name type="scientific">Leifsonia soli</name>
    <dbReference type="NCBI Taxonomy" id="582665"/>
    <lineage>
        <taxon>Bacteria</taxon>
        <taxon>Bacillati</taxon>
        <taxon>Actinomycetota</taxon>
        <taxon>Actinomycetes</taxon>
        <taxon>Micrococcales</taxon>
        <taxon>Microbacteriaceae</taxon>
        <taxon>Leifsonia</taxon>
    </lineage>
</organism>
<comment type="caution">
    <text evidence="7">The sequence shown here is derived from an EMBL/GenBank/DDBJ whole genome shotgun (WGS) entry which is preliminary data.</text>
</comment>